<dbReference type="Proteomes" id="UP001171902">
    <property type="component" value="Unassembled WGS sequence"/>
</dbReference>
<evidence type="ECO:0000313" key="1">
    <source>
        <dbReference type="EMBL" id="MDN3239222.1"/>
    </source>
</evidence>
<sequence length="196" mass="21707">MEFWIVLIVVPLLLSEFTELAPWLAKKLIRGSALLLRDEIATERFAEEWAAELETKPGKLVKLGYALFRLLLLPLTFIEVRIDAKEHRAATVASPATFVKISGAGLVKELEKAGMTTGLIDIKFHPELGYTAFQGENGSVVAVTEVPWSDDLPSKAELIPDGASGGWAMRPCWEMLTDEQRQSLRELARENDAESA</sequence>
<gene>
    <name evidence="1" type="ORF">QWI33_05775</name>
</gene>
<proteinExistence type="predicted"/>
<protein>
    <submittedName>
        <fullName evidence="1">Uncharacterized protein</fullName>
    </submittedName>
</protein>
<keyword evidence="2" id="KW-1185">Reference proteome</keyword>
<comment type="caution">
    <text evidence="1">The sequence shown here is derived from an EMBL/GenBank/DDBJ whole genome shotgun (WGS) entry which is preliminary data.</text>
</comment>
<evidence type="ECO:0000313" key="2">
    <source>
        <dbReference type="Proteomes" id="UP001171902"/>
    </source>
</evidence>
<name>A0ABT7YKV4_9ACTN</name>
<dbReference type="EMBL" id="JAUEMJ010000002">
    <property type="protein sequence ID" value="MDN3239222.1"/>
    <property type="molecule type" value="Genomic_DNA"/>
</dbReference>
<dbReference type="RefSeq" id="WP_289955814.1">
    <property type="nucleotide sequence ID" value="NZ_JAUEMJ010000002.1"/>
</dbReference>
<reference evidence="1" key="1">
    <citation type="submission" date="2023-06" db="EMBL/GenBank/DDBJ databases">
        <title>Gycomyces niveus sp.nov., a novel actinomycete isolated from soil in Shouguang.</title>
        <authorList>
            <person name="Yang X."/>
            <person name="Zhao J."/>
        </authorList>
    </citation>
    <scope>NUCLEOTIDE SEQUENCE</scope>
    <source>
        <strain evidence="1">NEAU C2</strain>
    </source>
</reference>
<organism evidence="1 2">
    <name type="scientific">Glycomyces tritici</name>
    <dbReference type="NCBI Taxonomy" id="2665176"/>
    <lineage>
        <taxon>Bacteria</taxon>
        <taxon>Bacillati</taxon>
        <taxon>Actinomycetota</taxon>
        <taxon>Actinomycetes</taxon>
        <taxon>Glycomycetales</taxon>
        <taxon>Glycomycetaceae</taxon>
        <taxon>Glycomyces</taxon>
    </lineage>
</organism>
<accession>A0ABT7YKV4</accession>